<protein>
    <recommendedName>
        <fullName evidence="8">Citrate transporter-like domain-containing protein</fullName>
    </recommendedName>
</protein>
<feature type="transmembrane region" description="Helical" evidence="7">
    <location>
        <begin position="169"/>
        <end position="188"/>
    </location>
</feature>
<evidence type="ECO:0000256" key="2">
    <source>
        <dbReference type="ARBA" id="ARBA00022448"/>
    </source>
</evidence>
<feature type="non-terminal residue" evidence="9">
    <location>
        <position position="288"/>
    </location>
</feature>
<dbReference type="PANTHER" id="PTHR43302">
    <property type="entry name" value="TRANSPORTER ARSB-RELATED"/>
    <property type="match status" value="1"/>
</dbReference>
<feature type="domain" description="Citrate transporter-like" evidence="8">
    <location>
        <begin position="89"/>
        <end position="235"/>
    </location>
</feature>
<evidence type="ECO:0000256" key="7">
    <source>
        <dbReference type="SAM" id="Phobius"/>
    </source>
</evidence>
<reference evidence="9 10" key="1">
    <citation type="journal article" date="2013" name="Curr. Biol.">
        <title>The Genome of the Foraminiferan Reticulomyxa filosa.</title>
        <authorList>
            <person name="Glockner G."/>
            <person name="Hulsmann N."/>
            <person name="Schleicher M."/>
            <person name="Noegel A.A."/>
            <person name="Eichinger L."/>
            <person name="Gallinger C."/>
            <person name="Pawlowski J."/>
            <person name="Sierra R."/>
            <person name="Euteneuer U."/>
            <person name="Pillet L."/>
            <person name="Moustafa A."/>
            <person name="Platzer M."/>
            <person name="Groth M."/>
            <person name="Szafranski K."/>
            <person name="Schliwa M."/>
        </authorList>
    </citation>
    <scope>NUCLEOTIDE SEQUENCE [LARGE SCALE GENOMIC DNA]</scope>
</reference>
<keyword evidence="3" id="KW-1003">Cell membrane</keyword>
<evidence type="ECO:0000259" key="8">
    <source>
        <dbReference type="Pfam" id="PF03600"/>
    </source>
</evidence>
<feature type="transmembrane region" description="Helical" evidence="7">
    <location>
        <begin position="271"/>
        <end position="287"/>
    </location>
</feature>
<evidence type="ECO:0000256" key="3">
    <source>
        <dbReference type="ARBA" id="ARBA00022475"/>
    </source>
</evidence>
<keyword evidence="10" id="KW-1185">Reference proteome</keyword>
<feature type="transmembrane region" description="Helical" evidence="7">
    <location>
        <begin position="90"/>
        <end position="116"/>
    </location>
</feature>
<dbReference type="OrthoDB" id="442352at2759"/>
<dbReference type="Pfam" id="PF03600">
    <property type="entry name" value="CitMHS"/>
    <property type="match status" value="1"/>
</dbReference>
<evidence type="ECO:0000256" key="6">
    <source>
        <dbReference type="ARBA" id="ARBA00023136"/>
    </source>
</evidence>
<dbReference type="EMBL" id="ASPP01039846">
    <property type="protein sequence ID" value="ETO00865.1"/>
    <property type="molecule type" value="Genomic_DNA"/>
</dbReference>
<evidence type="ECO:0000256" key="1">
    <source>
        <dbReference type="ARBA" id="ARBA00004651"/>
    </source>
</evidence>
<keyword evidence="2" id="KW-0813">Transport</keyword>
<name>X6LJK4_RETFI</name>
<keyword evidence="6 7" id="KW-0472">Membrane</keyword>
<organism evidence="9 10">
    <name type="scientific">Reticulomyxa filosa</name>
    <dbReference type="NCBI Taxonomy" id="46433"/>
    <lineage>
        <taxon>Eukaryota</taxon>
        <taxon>Sar</taxon>
        <taxon>Rhizaria</taxon>
        <taxon>Retaria</taxon>
        <taxon>Foraminifera</taxon>
        <taxon>Monothalamids</taxon>
        <taxon>Reticulomyxidae</taxon>
        <taxon>Reticulomyxa</taxon>
    </lineage>
</organism>
<dbReference type="PANTHER" id="PTHR43302:SF5">
    <property type="entry name" value="TRANSPORTER ARSB-RELATED"/>
    <property type="match status" value="1"/>
</dbReference>
<evidence type="ECO:0000313" key="10">
    <source>
        <dbReference type="Proteomes" id="UP000023152"/>
    </source>
</evidence>
<comment type="subcellular location">
    <subcellularLocation>
        <location evidence="1">Cell membrane</location>
        <topology evidence="1">Multi-pass membrane protein</topology>
    </subcellularLocation>
</comment>
<feature type="non-terminal residue" evidence="9">
    <location>
        <position position="1"/>
    </location>
</feature>
<evidence type="ECO:0000313" key="9">
    <source>
        <dbReference type="EMBL" id="ETO00865.1"/>
    </source>
</evidence>
<feature type="transmembrane region" description="Helical" evidence="7">
    <location>
        <begin position="209"/>
        <end position="229"/>
    </location>
</feature>
<dbReference type="GO" id="GO:0055085">
    <property type="term" value="P:transmembrane transport"/>
    <property type="evidence" value="ECO:0007669"/>
    <property type="project" value="InterPro"/>
</dbReference>
<proteinExistence type="predicted"/>
<comment type="caution">
    <text evidence="9">The sequence shown here is derived from an EMBL/GenBank/DDBJ whole genome shotgun (WGS) entry which is preliminary data.</text>
</comment>
<keyword evidence="5 7" id="KW-1133">Transmembrane helix</keyword>
<keyword evidence="4 7" id="KW-0812">Transmembrane</keyword>
<dbReference type="Proteomes" id="UP000023152">
    <property type="component" value="Unassembled WGS sequence"/>
</dbReference>
<sequence length="288" mass="33096">TLQSSEHKNSNFTRLQHYTTVDNIDNVDDRFNYINSYTSIFFFSHFDSKQDIKSNLIGCKKKKKKNEGLISTDTVVFGIVGDKSIKPYSILILFMSLSYIGIALDQSGVLAFVSYHIVNRSNNNINRLFLFIATLSAVMTVLASNDIVILTITQIVYYYTLKMQIPPMPFLMVEFFSANIWSSVLYIGNPTNIIVAQAFNVAFLDFTKWTLLPTIACGVVAMTVAFFLYKEEFSLMVMRPQGVIVPRDALHSVPNAIIGTYKYLLYTNVETYVYFYFFFFLMFCLYIY</sequence>
<dbReference type="AlphaFoldDB" id="X6LJK4"/>
<dbReference type="InterPro" id="IPR004680">
    <property type="entry name" value="Cit_transptr-like_dom"/>
</dbReference>
<feature type="transmembrane region" description="Helical" evidence="7">
    <location>
        <begin position="128"/>
        <end position="157"/>
    </location>
</feature>
<dbReference type="GO" id="GO:0005886">
    <property type="term" value="C:plasma membrane"/>
    <property type="evidence" value="ECO:0007669"/>
    <property type="project" value="UniProtKB-SubCell"/>
</dbReference>
<gene>
    <name evidence="9" type="ORF">RFI_36575</name>
</gene>
<evidence type="ECO:0000256" key="5">
    <source>
        <dbReference type="ARBA" id="ARBA00022989"/>
    </source>
</evidence>
<evidence type="ECO:0000256" key="4">
    <source>
        <dbReference type="ARBA" id="ARBA00022692"/>
    </source>
</evidence>
<accession>X6LJK4</accession>